<evidence type="ECO:0000313" key="2">
    <source>
        <dbReference type="EMBL" id="MCI31519.1"/>
    </source>
</evidence>
<comment type="caution">
    <text evidence="2">The sequence shown here is derived from an EMBL/GenBank/DDBJ whole genome shotgun (WGS) entry which is preliminary data.</text>
</comment>
<accession>A0A392R5L4</accession>
<evidence type="ECO:0000313" key="3">
    <source>
        <dbReference type="Proteomes" id="UP000265520"/>
    </source>
</evidence>
<evidence type="ECO:0000256" key="1">
    <source>
        <dbReference type="SAM" id="MobiDB-lite"/>
    </source>
</evidence>
<dbReference type="Proteomes" id="UP000265520">
    <property type="component" value="Unassembled WGS sequence"/>
</dbReference>
<protein>
    <submittedName>
        <fullName evidence="2">Uncharacterized protein</fullName>
    </submittedName>
</protein>
<feature type="non-terminal residue" evidence="2">
    <location>
        <position position="40"/>
    </location>
</feature>
<keyword evidence="3" id="KW-1185">Reference proteome</keyword>
<reference evidence="2 3" key="1">
    <citation type="journal article" date="2018" name="Front. Plant Sci.">
        <title>Red Clover (Trifolium pratense) and Zigzag Clover (T. medium) - A Picture of Genomic Similarities and Differences.</title>
        <authorList>
            <person name="Dluhosova J."/>
            <person name="Istvanek J."/>
            <person name="Nedelnik J."/>
            <person name="Repkova J."/>
        </authorList>
    </citation>
    <scope>NUCLEOTIDE SEQUENCE [LARGE SCALE GENOMIC DNA]</scope>
    <source>
        <strain evidence="3">cv. 10/8</strain>
        <tissue evidence="2">Leaf</tissue>
    </source>
</reference>
<organism evidence="2 3">
    <name type="scientific">Trifolium medium</name>
    <dbReference type="NCBI Taxonomy" id="97028"/>
    <lineage>
        <taxon>Eukaryota</taxon>
        <taxon>Viridiplantae</taxon>
        <taxon>Streptophyta</taxon>
        <taxon>Embryophyta</taxon>
        <taxon>Tracheophyta</taxon>
        <taxon>Spermatophyta</taxon>
        <taxon>Magnoliopsida</taxon>
        <taxon>eudicotyledons</taxon>
        <taxon>Gunneridae</taxon>
        <taxon>Pentapetalae</taxon>
        <taxon>rosids</taxon>
        <taxon>fabids</taxon>
        <taxon>Fabales</taxon>
        <taxon>Fabaceae</taxon>
        <taxon>Papilionoideae</taxon>
        <taxon>50 kb inversion clade</taxon>
        <taxon>NPAAA clade</taxon>
        <taxon>Hologalegina</taxon>
        <taxon>IRL clade</taxon>
        <taxon>Trifolieae</taxon>
        <taxon>Trifolium</taxon>
    </lineage>
</organism>
<name>A0A392R5L4_9FABA</name>
<sequence>MVDAKPSKEDRHKVDIKLGKQSKVEEQRNVDAKSAEEPPK</sequence>
<feature type="region of interest" description="Disordered" evidence="1">
    <location>
        <begin position="1"/>
        <end position="40"/>
    </location>
</feature>
<dbReference type="AlphaFoldDB" id="A0A392R5L4"/>
<proteinExistence type="predicted"/>
<dbReference type="EMBL" id="LXQA010187693">
    <property type="protein sequence ID" value="MCI31519.1"/>
    <property type="molecule type" value="Genomic_DNA"/>
</dbReference>